<feature type="compositionally biased region" description="Pro residues" evidence="1">
    <location>
        <begin position="214"/>
        <end position="225"/>
    </location>
</feature>
<dbReference type="EMBL" id="JAHMUF010000014">
    <property type="protein sequence ID" value="KAG7192959.1"/>
    <property type="molecule type" value="Genomic_DNA"/>
</dbReference>
<dbReference type="RefSeq" id="XP_043048508.1">
    <property type="nucleotide sequence ID" value="XM_043191876.1"/>
</dbReference>
<keyword evidence="2" id="KW-1133">Transmembrane helix</keyword>
<feature type="compositionally biased region" description="Polar residues" evidence="1">
    <location>
        <begin position="101"/>
        <end position="122"/>
    </location>
</feature>
<evidence type="ECO:0000256" key="2">
    <source>
        <dbReference type="SAM" id="Phobius"/>
    </source>
</evidence>
<gene>
    <name evidence="3" type="ORF">KQ657_001064</name>
</gene>
<dbReference type="OrthoDB" id="4088875at2759"/>
<keyword evidence="2" id="KW-0812">Transmembrane</keyword>
<reference evidence="3" key="1">
    <citation type="submission" date="2021-03" db="EMBL/GenBank/DDBJ databases">
        <authorList>
            <person name="Palmer J.M."/>
        </authorList>
    </citation>
    <scope>NUCLEOTIDE SEQUENCE</scope>
    <source>
        <strain evidence="3">ARV_011</strain>
    </source>
</reference>
<dbReference type="GeneID" id="66114438"/>
<accession>A0A9P8AHR2</accession>
<evidence type="ECO:0000256" key="1">
    <source>
        <dbReference type="SAM" id="MobiDB-lite"/>
    </source>
</evidence>
<evidence type="ECO:0000313" key="3">
    <source>
        <dbReference type="EMBL" id="KAG7192959.1"/>
    </source>
</evidence>
<keyword evidence="2" id="KW-0472">Membrane</keyword>
<protein>
    <recommendedName>
        <fullName evidence="5">Protein RCR2</fullName>
    </recommendedName>
</protein>
<evidence type="ECO:0008006" key="5">
    <source>
        <dbReference type="Google" id="ProtNLM"/>
    </source>
</evidence>
<dbReference type="Proteomes" id="UP000790833">
    <property type="component" value="Unassembled WGS sequence"/>
</dbReference>
<dbReference type="PANTHER" id="PTHR28187">
    <property type="entry name" value="PROTEIN RCR1-RELATED"/>
    <property type="match status" value="1"/>
</dbReference>
<dbReference type="GO" id="GO:0016192">
    <property type="term" value="P:vesicle-mediated transport"/>
    <property type="evidence" value="ECO:0007669"/>
    <property type="project" value="TreeGrafter"/>
</dbReference>
<feature type="transmembrane region" description="Helical" evidence="2">
    <location>
        <begin position="20"/>
        <end position="39"/>
    </location>
</feature>
<dbReference type="InterPro" id="IPR020999">
    <property type="entry name" value="Chitin_synth_reg_RCR"/>
</dbReference>
<dbReference type="PANTHER" id="PTHR28187:SF1">
    <property type="entry name" value="PROTEIN RCR1-RELATED"/>
    <property type="match status" value="1"/>
</dbReference>
<keyword evidence="4" id="KW-1185">Reference proteome</keyword>
<proteinExistence type="predicted"/>
<comment type="caution">
    <text evidence="3">The sequence shown here is derived from an EMBL/GenBank/DDBJ whole genome shotgun (WGS) entry which is preliminary data.</text>
</comment>
<feature type="region of interest" description="Disordered" evidence="1">
    <location>
        <begin position="101"/>
        <end position="225"/>
    </location>
</feature>
<organism evidence="3 4">
    <name type="scientific">Scheffersomyces spartinae</name>
    <dbReference type="NCBI Taxonomy" id="45513"/>
    <lineage>
        <taxon>Eukaryota</taxon>
        <taxon>Fungi</taxon>
        <taxon>Dikarya</taxon>
        <taxon>Ascomycota</taxon>
        <taxon>Saccharomycotina</taxon>
        <taxon>Pichiomycetes</taxon>
        <taxon>Debaryomycetaceae</taxon>
        <taxon>Scheffersomyces</taxon>
    </lineage>
</organism>
<dbReference type="AlphaFoldDB" id="A0A9P8AHR2"/>
<feature type="compositionally biased region" description="Low complexity" evidence="1">
    <location>
        <begin position="187"/>
        <end position="202"/>
    </location>
</feature>
<sequence length="225" mass="24627">MYIDKRDFTTNSWGSNSSARWAFFVIFFVAILIIILGTMRVNKRRSRHGIQPIYGTRWITPPSYYQSQNQYDNGQRGGETTFVPEYTERANENDMGYYDNTGTFVPNPNAKATGTTTVTNLPSEPEASHQRQYSVTSGHVPAQDIDDHELYSRPDGPPPGQLPQATGSNDLATDVGRPSVPPPHLQTTGVYTYGGTSSESTTDNSKSTDDPGAPSYPPPNVGGGK</sequence>
<evidence type="ECO:0000313" key="4">
    <source>
        <dbReference type="Proteomes" id="UP000790833"/>
    </source>
</evidence>
<name>A0A9P8AHR2_9ASCO</name>
<dbReference type="Pfam" id="PF12273">
    <property type="entry name" value="RCR"/>
    <property type="match status" value="1"/>
</dbReference>